<reference evidence="1" key="1">
    <citation type="submission" date="2023-12" db="EMBL/GenBank/DDBJ databases">
        <title>Genome assembly of Anisodus tanguticus.</title>
        <authorList>
            <person name="Wang Y.-J."/>
        </authorList>
    </citation>
    <scope>NUCLEOTIDE SEQUENCE</scope>
    <source>
        <strain evidence="1">KB-2021</strain>
        <tissue evidence="1">Leaf</tissue>
    </source>
</reference>
<accession>A0AAE1T0Y6</accession>
<evidence type="ECO:0000313" key="2">
    <source>
        <dbReference type="Proteomes" id="UP001291623"/>
    </source>
</evidence>
<proteinExistence type="predicted"/>
<organism evidence="1 2">
    <name type="scientific">Anisodus tanguticus</name>
    <dbReference type="NCBI Taxonomy" id="243964"/>
    <lineage>
        <taxon>Eukaryota</taxon>
        <taxon>Viridiplantae</taxon>
        <taxon>Streptophyta</taxon>
        <taxon>Embryophyta</taxon>
        <taxon>Tracheophyta</taxon>
        <taxon>Spermatophyta</taxon>
        <taxon>Magnoliopsida</taxon>
        <taxon>eudicotyledons</taxon>
        <taxon>Gunneridae</taxon>
        <taxon>Pentapetalae</taxon>
        <taxon>asterids</taxon>
        <taxon>lamiids</taxon>
        <taxon>Solanales</taxon>
        <taxon>Solanaceae</taxon>
        <taxon>Solanoideae</taxon>
        <taxon>Hyoscyameae</taxon>
        <taxon>Anisodus</taxon>
    </lineage>
</organism>
<dbReference type="EMBL" id="JAVYJV010000001">
    <property type="protein sequence ID" value="KAK4379594.1"/>
    <property type="molecule type" value="Genomic_DNA"/>
</dbReference>
<keyword evidence="2" id="KW-1185">Reference proteome</keyword>
<gene>
    <name evidence="1" type="ORF">RND71_001456</name>
</gene>
<dbReference type="Proteomes" id="UP001291623">
    <property type="component" value="Unassembled WGS sequence"/>
</dbReference>
<protein>
    <submittedName>
        <fullName evidence="1">Uncharacterized protein</fullName>
    </submittedName>
</protein>
<dbReference type="AlphaFoldDB" id="A0AAE1T0Y6"/>
<name>A0AAE1T0Y6_9SOLA</name>
<comment type="caution">
    <text evidence="1">The sequence shown here is derived from an EMBL/GenBank/DDBJ whole genome shotgun (WGS) entry which is preliminary data.</text>
</comment>
<sequence length="109" mass="12218">MKGIFWKTNPELGEDFDGSVSCKNEPFLVILASPIRPRFGSKWAIEHGSKFKRRSSARVYNVGIIQYKKLSIWLSLGFDGSWILSKGKVGLSIATGTVDDCVMWGQHHC</sequence>
<evidence type="ECO:0000313" key="1">
    <source>
        <dbReference type="EMBL" id="KAK4379594.1"/>
    </source>
</evidence>